<dbReference type="GO" id="GO:0003677">
    <property type="term" value="F:DNA binding"/>
    <property type="evidence" value="ECO:0007669"/>
    <property type="project" value="InterPro"/>
</dbReference>
<dbReference type="GO" id="GO:0006402">
    <property type="term" value="P:mRNA catabolic process"/>
    <property type="evidence" value="ECO:0007669"/>
    <property type="project" value="TreeGrafter"/>
</dbReference>
<proteinExistence type="inferred from homology"/>
<keyword evidence="2" id="KW-1277">Toxin-antitoxin system</keyword>
<dbReference type="PANTHER" id="PTHR33988">
    <property type="entry name" value="ENDORIBONUCLEASE MAZF-RELATED"/>
    <property type="match status" value="1"/>
</dbReference>
<evidence type="ECO:0000256" key="1">
    <source>
        <dbReference type="ARBA" id="ARBA00007521"/>
    </source>
</evidence>
<dbReference type="InterPro" id="IPR003477">
    <property type="entry name" value="PemK-like"/>
</dbReference>
<evidence type="ECO:0000313" key="4">
    <source>
        <dbReference type="EMBL" id="TNU88602.1"/>
    </source>
</evidence>
<evidence type="ECO:0000256" key="2">
    <source>
        <dbReference type="ARBA" id="ARBA00022649"/>
    </source>
</evidence>
<gene>
    <name evidence="4" type="ORF">FIC87_14135</name>
    <name evidence="3" type="ORF">GO726_00405</name>
</gene>
<accession>A0A369NUA9</accession>
<dbReference type="Proteomes" id="UP000312594">
    <property type="component" value="Unassembled WGS sequence"/>
</dbReference>
<evidence type="ECO:0000313" key="5">
    <source>
        <dbReference type="Proteomes" id="UP000312594"/>
    </source>
</evidence>
<dbReference type="PANTHER" id="PTHR33988:SF3">
    <property type="entry name" value="ENDORIBONUCLEASE TOXIN CHPB-RELATED"/>
    <property type="match status" value="1"/>
</dbReference>
<comment type="similarity">
    <text evidence="1">Belongs to the PemK/MazF family.</text>
</comment>
<dbReference type="GO" id="GO:0016075">
    <property type="term" value="P:rRNA catabolic process"/>
    <property type="evidence" value="ECO:0007669"/>
    <property type="project" value="TreeGrafter"/>
</dbReference>
<dbReference type="RefSeq" id="WP_086414565.1">
    <property type="nucleotide sequence ID" value="NZ_BQNE01000001.1"/>
</dbReference>
<protein>
    <submittedName>
        <fullName evidence="4">Type II toxin-antitoxin system PemK/MazF family toxin</fullName>
    </submittedName>
</protein>
<evidence type="ECO:0000313" key="6">
    <source>
        <dbReference type="Proteomes" id="UP000436429"/>
    </source>
</evidence>
<sequence length="110" mass="11864">MSLEQGDVILVDFNPSVGHEPAKLRPAVVVSGYGFNSRANLVAVVPTTTKDNGYPLHVPATCSGRSIGFACVELLRTIDVCQRGFEYLGVADDETLRSILASIRGMLELR</sequence>
<dbReference type="Proteomes" id="UP000436429">
    <property type="component" value="Unassembled WGS sequence"/>
</dbReference>
<dbReference type="AlphaFoldDB" id="A0A369NUA9"/>
<reference evidence="4 5" key="1">
    <citation type="journal article" date="2005" name="Appl. Environ. Microbiol.">
        <title>Intestinal bacterial communities that produce active estrogen-like compounds enterodiol and enterolactone in humans.</title>
        <authorList>
            <person name="Clavel T."/>
            <person name="Henderson G."/>
            <person name="Alpert C.A."/>
            <person name="Philippe C."/>
            <person name="Rigottier-Gois L."/>
            <person name="Dore J."/>
            <person name="Blaut M."/>
        </authorList>
    </citation>
    <scope>NUCLEOTIDE SEQUENCE [LARGE SCALE GENOMIC DNA]</scope>
    <source>
        <strain evidence="4 5">SECO-MT75m2</strain>
    </source>
</reference>
<dbReference type="EMBL" id="VEVP01000052">
    <property type="protein sequence ID" value="TNU88602.1"/>
    <property type="molecule type" value="Genomic_DNA"/>
</dbReference>
<comment type="caution">
    <text evidence="4">The sequence shown here is derived from an EMBL/GenBank/DDBJ whole genome shotgun (WGS) entry which is preliminary data.</text>
</comment>
<dbReference type="Pfam" id="PF02452">
    <property type="entry name" value="PemK_toxin"/>
    <property type="match status" value="1"/>
</dbReference>
<reference evidence="4" key="2">
    <citation type="submission" date="2019-06" db="EMBL/GenBank/DDBJ databases">
        <authorList>
            <person name="Bisanz J.E."/>
            <person name="Turnbaugh P.J."/>
        </authorList>
    </citation>
    <scope>NUCLEOTIDE SEQUENCE</scope>
    <source>
        <strain evidence="4">SECO-MT75m2</strain>
    </source>
</reference>
<reference evidence="3 6" key="3">
    <citation type="submission" date="2019-11" db="EMBL/GenBank/DDBJ databases">
        <title>Whole genome shotgun sequencing (WGS) data from Adlercreutzia equolifaciens ResAG-91, Eggerthella lenta MRI-F36, MRI-F37, MRI-F40, ResAG-49, ResAG-88, ResAG-121, ResAG-145, and Gordonibacter sp. ResAG-5, ResAG-26, ResAG-43, ResAG-50, ResAG-59.</title>
        <authorList>
            <person name="Stoll D.A."/>
            <person name="Danylec N."/>
            <person name="Franz C.M.A.P."/>
            <person name="Huch M."/>
        </authorList>
    </citation>
    <scope>NUCLEOTIDE SEQUENCE [LARGE SCALE GENOMIC DNA]</scope>
    <source>
        <strain evidence="3 6">ResAG-88</strain>
    </source>
</reference>
<dbReference type="Gene3D" id="2.30.30.110">
    <property type="match status" value="1"/>
</dbReference>
<dbReference type="InterPro" id="IPR011067">
    <property type="entry name" value="Plasmid_toxin/cell-grow_inhib"/>
</dbReference>
<name>A0A369NUA9_EGGLN</name>
<dbReference type="EMBL" id="WPOM01000001">
    <property type="protein sequence ID" value="MVN31642.1"/>
    <property type="molecule type" value="Genomic_DNA"/>
</dbReference>
<dbReference type="GO" id="GO:0004521">
    <property type="term" value="F:RNA endonuclease activity"/>
    <property type="evidence" value="ECO:0007669"/>
    <property type="project" value="TreeGrafter"/>
</dbReference>
<dbReference type="SUPFAM" id="SSF50118">
    <property type="entry name" value="Cell growth inhibitor/plasmid maintenance toxic component"/>
    <property type="match status" value="1"/>
</dbReference>
<evidence type="ECO:0000313" key="3">
    <source>
        <dbReference type="EMBL" id="MVN31642.1"/>
    </source>
</evidence>
<organism evidence="4 5">
    <name type="scientific">Eggerthella lenta</name>
    <name type="common">Eubacterium lentum</name>
    <dbReference type="NCBI Taxonomy" id="84112"/>
    <lineage>
        <taxon>Bacteria</taxon>
        <taxon>Bacillati</taxon>
        <taxon>Actinomycetota</taxon>
        <taxon>Coriobacteriia</taxon>
        <taxon>Eggerthellales</taxon>
        <taxon>Eggerthellaceae</taxon>
        <taxon>Eggerthella</taxon>
    </lineage>
</organism>